<keyword evidence="2" id="KW-1185">Reference proteome</keyword>
<name>A0A8H4RZ08_9HELO</name>
<accession>A0A8H4RZ08</accession>
<reference evidence="1 2" key="1">
    <citation type="submission" date="2020-03" db="EMBL/GenBank/DDBJ databases">
        <title>Draft Genome Sequence of Cudoniella acicularis.</title>
        <authorList>
            <person name="Buettner E."/>
            <person name="Kellner H."/>
        </authorList>
    </citation>
    <scope>NUCLEOTIDE SEQUENCE [LARGE SCALE GENOMIC DNA]</scope>
    <source>
        <strain evidence="1 2">DSM 108380</strain>
    </source>
</reference>
<dbReference type="AlphaFoldDB" id="A0A8H4RZ08"/>
<protein>
    <submittedName>
        <fullName evidence="1">Uncharacterized protein</fullName>
    </submittedName>
</protein>
<sequence length="223" mass="23428">MDEVGDSAAVMLTDVEGFEVPVRLPCDVELVAVLDVYDVNSEEELPLSEVELAAALKLSDVELESVEEGSANDKVVEEATALGSVEMVDAAADRLDVELAAIFVLSVVEEGAPVDSPMDAAALEEAPARLNDVPDGEGAMEENAALEEPPSDRAIAELAAAPVFTDVEESAAKDRTVEEMAVLEEVPSEEISVELAAASEFAGIEDSVAKERVVEEAALIESN</sequence>
<evidence type="ECO:0000313" key="2">
    <source>
        <dbReference type="Proteomes" id="UP000566819"/>
    </source>
</evidence>
<dbReference type="Proteomes" id="UP000566819">
    <property type="component" value="Unassembled WGS sequence"/>
</dbReference>
<dbReference type="EMBL" id="JAAMPI010000001">
    <property type="protein sequence ID" value="KAF4638071.1"/>
    <property type="molecule type" value="Genomic_DNA"/>
</dbReference>
<organism evidence="1 2">
    <name type="scientific">Cudoniella acicularis</name>
    <dbReference type="NCBI Taxonomy" id="354080"/>
    <lineage>
        <taxon>Eukaryota</taxon>
        <taxon>Fungi</taxon>
        <taxon>Dikarya</taxon>
        <taxon>Ascomycota</taxon>
        <taxon>Pezizomycotina</taxon>
        <taxon>Leotiomycetes</taxon>
        <taxon>Helotiales</taxon>
        <taxon>Tricladiaceae</taxon>
        <taxon>Cudoniella</taxon>
    </lineage>
</organism>
<evidence type="ECO:0000313" key="1">
    <source>
        <dbReference type="EMBL" id="KAF4638071.1"/>
    </source>
</evidence>
<gene>
    <name evidence="1" type="ORF">G7Y89_g33</name>
</gene>
<proteinExistence type="predicted"/>
<comment type="caution">
    <text evidence="1">The sequence shown here is derived from an EMBL/GenBank/DDBJ whole genome shotgun (WGS) entry which is preliminary data.</text>
</comment>